<gene>
    <name evidence="8" type="primary">PUS1</name>
    <name evidence="8" type="synonym">truA</name>
</gene>
<accession>A0A075HF07</accession>
<feature type="binding site" evidence="5">
    <location>
        <position position="116"/>
    </location>
    <ligand>
        <name>substrate</name>
    </ligand>
</feature>
<dbReference type="Gene3D" id="3.30.70.580">
    <property type="entry name" value="Pseudouridine synthase I, catalytic domain, N-terminal subdomain"/>
    <property type="match status" value="1"/>
</dbReference>
<evidence type="ECO:0000256" key="3">
    <source>
        <dbReference type="ARBA" id="ARBA00023235"/>
    </source>
</evidence>
<feature type="domain" description="Pseudouridine synthase I TruA alpha/beta" evidence="7">
    <location>
        <begin position="138"/>
        <end position="239"/>
    </location>
</feature>
<comment type="similarity">
    <text evidence="1 6">Belongs to the tRNA pseudouridine synthase TruA family.</text>
</comment>
<dbReference type="Gene3D" id="3.30.70.660">
    <property type="entry name" value="Pseudouridine synthase I, catalytic domain, C-terminal subdomain"/>
    <property type="match status" value="1"/>
</dbReference>
<dbReference type="GO" id="GO:0031119">
    <property type="term" value="P:tRNA pseudouridine synthesis"/>
    <property type="evidence" value="ECO:0007669"/>
    <property type="project" value="TreeGrafter"/>
</dbReference>
<evidence type="ECO:0000259" key="7">
    <source>
        <dbReference type="Pfam" id="PF01416"/>
    </source>
</evidence>
<dbReference type="InterPro" id="IPR020097">
    <property type="entry name" value="PsdUridine_synth_TruA_a/b_dom"/>
</dbReference>
<comment type="catalytic activity">
    <reaction evidence="6">
        <text>uridine(38/39/40) in tRNA = pseudouridine(38/39/40) in tRNA</text>
        <dbReference type="Rhea" id="RHEA:22376"/>
        <dbReference type="Rhea" id="RHEA-COMP:10085"/>
        <dbReference type="Rhea" id="RHEA-COMP:10087"/>
        <dbReference type="ChEBI" id="CHEBI:65314"/>
        <dbReference type="ChEBI" id="CHEBI:65315"/>
        <dbReference type="EC" id="5.4.99.12"/>
    </reaction>
</comment>
<dbReference type="InterPro" id="IPR001406">
    <property type="entry name" value="PsdUridine_synth_TruA"/>
</dbReference>
<evidence type="ECO:0000256" key="6">
    <source>
        <dbReference type="RuleBase" id="RU003792"/>
    </source>
</evidence>
<dbReference type="Pfam" id="PF01416">
    <property type="entry name" value="PseudoU_synth_1"/>
    <property type="match status" value="1"/>
</dbReference>
<dbReference type="PIRSF" id="PIRSF001430">
    <property type="entry name" value="tRNA_psdUrid_synth"/>
    <property type="match status" value="1"/>
</dbReference>
<sequence>MSGDLLMVALGYHGSDFHGSQIQRDVRTVQGEMTKALRQLDWWSDGCLEISSRTDAGVSVRMNLAAISLSESVLLNVGEATFVRAINDHLPVDLVVWKAQRVSGESIVRFASSRTYLYRCEMIPKWPQEFDNDLFVAACAAFVGKHDFRNFCRLEDNRSPLRTVDSVEPWRDNSGRIVGISVTAESFLWNQIRRIASAIHRVILSEISVDDIVSALANPEVPVDHGRAPADGLMLWSLDHPDFSQHIDSTPVVEGFSLPPIGSRAHRRWLNLARMENSTLLEHEWIKLNQGGG</sequence>
<dbReference type="GO" id="GO:0160147">
    <property type="term" value="F:tRNA pseudouridine(38-40) synthase activity"/>
    <property type="evidence" value="ECO:0007669"/>
    <property type="project" value="UniProtKB-EC"/>
</dbReference>
<name>A0A075HF07_9EURY</name>
<dbReference type="InterPro" id="IPR020095">
    <property type="entry name" value="PsdUridine_synth_TruA_C"/>
</dbReference>
<evidence type="ECO:0000256" key="2">
    <source>
        <dbReference type="ARBA" id="ARBA00022694"/>
    </source>
</evidence>
<reference evidence="8" key="1">
    <citation type="journal article" date="2014" name="Genome Biol. Evol.">
        <title>Pangenome evidence for extensive interdomain horizontal transfer affecting lineage core and shell genes in uncultured planktonic thaumarchaeota and euryarchaeota.</title>
        <authorList>
            <person name="Deschamps P."/>
            <person name="Zivanovic Y."/>
            <person name="Moreira D."/>
            <person name="Rodriguez-Valera F."/>
            <person name="Lopez-Garcia P."/>
        </authorList>
    </citation>
    <scope>NUCLEOTIDE SEQUENCE</scope>
</reference>
<dbReference type="InterPro" id="IPR020094">
    <property type="entry name" value="TruA/RsuA/RluB/E/F_N"/>
</dbReference>
<feature type="active site" description="Nucleophile" evidence="4">
    <location>
        <position position="55"/>
    </location>
</feature>
<dbReference type="GO" id="GO:0003723">
    <property type="term" value="F:RNA binding"/>
    <property type="evidence" value="ECO:0007669"/>
    <property type="project" value="InterPro"/>
</dbReference>
<evidence type="ECO:0000256" key="1">
    <source>
        <dbReference type="ARBA" id="ARBA00009375"/>
    </source>
</evidence>
<protein>
    <recommendedName>
        <fullName evidence="6">tRNA pseudouridine synthase</fullName>
        <ecNumber evidence="6">5.4.99.12</ecNumber>
    </recommendedName>
</protein>
<proteinExistence type="inferred from homology"/>
<keyword evidence="3 6" id="KW-0413">Isomerase</keyword>
<organism evidence="8">
    <name type="scientific">uncultured marine group II/III euryarchaeote KM3_67_D09</name>
    <dbReference type="NCBI Taxonomy" id="1456483"/>
    <lineage>
        <taxon>Archaea</taxon>
        <taxon>Methanobacteriati</taxon>
        <taxon>Methanobacteriota</taxon>
        <taxon>environmental samples</taxon>
    </lineage>
</organism>
<keyword evidence="2 6" id="KW-0819">tRNA processing</keyword>
<dbReference type="EMBL" id="KF901002">
    <property type="protein sequence ID" value="AIF14499.1"/>
    <property type="molecule type" value="Genomic_DNA"/>
</dbReference>
<dbReference type="InterPro" id="IPR020103">
    <property type="entry name" value="PsdUridine_synth_cat_dom_sf"/>
</dbReference>
<dbReference type="EC" id="5.4.99.12" evidence="6"/>
<dbReference type="PANTHER" id="PTHR11142">
    <property type="entry name" value="PSEUDOURIDYLATE SYNTHASE"/>
    <property type="match status" value="1"/>
</dbReference>
<dbReference type="PANTHER" id="PTHR11142:SF0">
    <property type="entry name" value="TRNA PSEUDOURIDINE SYNTHASE-LIKE 1"/>
    <property type="match status" value="1"/>
</dbReference>
<dbReference type="SUPFAM" id="SSF55120">
    <property type="entry name" value="Pseudouridine synthase"/>
    <property type="match status" value="1"/>
</dbReference>
<evidence type="ECO:0000256" key="4">
    <source>
        <dbReference type="PIRSR" id="PIRSR001430-1"/>
    </source>
</evidence>
<evidence type="ECO:0000313" key="8">
    <source>
        <dbReference type="EMBL" id="AIF14499.1"/>
    </source>
</evidence>
<evidence type="ECO:0000256" key="5">
    <source>
        <dbReference type="PIRSR" id="PIRSR001430-2"/>
    </source>
</evidence>
<dbReference type="AlphaFoldDB" id="A0A075HF07"/>